<keyword evidence="6" id="KW-1185">Reference proteome</keyword>
<evidence type="ECO:0000313" key="5">
    <source>
        <dbReference type="EMBL" id="NKE73160.1"/>
    </source>
</evidence>
<gene>
    <name evidence="5" type="ORF">MNODULE_20605</name>
</gene>
<dbReference type="EMBL" id="VTOW01000005">
    <property type="protein sequence ID" value="NKE73160.1"/>
    <property type="molecule type" value="Genomic_DNA"/>
</dbReference>
<evidence type="ECO:0000256" key="3">
    <source>
        <dbReference type="ARBA" id="ARBA00023052"/>
    </source>
</evidence>
<dbReference type="GO" id="GO:0006086">
    <property type="term" value="P:pyruvate decarboxylation to acetyl-CoA"/>
    <property type="evidence" value="ECO:0007669"/>
    <property type="project" value="TreeGrafter"/>
</dbReference>
<dbReference type="Gene3D" id="3.40.50.970">
    <property type="match status" value="1"/>
</dbReference>
<dbReference type="GO" id="GO:0004739">
    <property type="term" value="F:pyruvate dehydrogenase (acetyl-transferring) activity"/>
    <property type="evidence" value="ECO:0007669"/>
    <property type="project" value="TreeGrafter"/>
</dbReference>
<proteinExistence type="predicted"/>
<reference evidence="5 6" key="1">
    <citation type="journal article" date="2020" name="Nature">
        <title>Bacterial chemolithoautotrophy via manganese oxidation.</title>
        <authorList>
            <person name="Yu H."/>
            <person name="Leadbetter J.R."/>
        </authorList>
    </citation>
    <scope>NUCLEOTIDE SEQUENCE [LARGE SCALE GENOMIC DNA]</scope>
    <source>
        <strain evidence="5 6">Mn-1</strain>
    </source>
</reference>
<dbReference type="Proteomes" id="UP000534783">
    <property type="component" value="Unassembled WGS sequence"/>
</dbReference>
<organism evidence="5 6">
    <name type="scientific">Candidatus Manganitrophus noduliformans</name>
    <dbReference type="NCBI Taxonomy" id="2606439"/>
    <lineage>
        <taxon>Bacteria</taxon>
        <taxon>Pseudomonadati</taxon>
        <taxon>Nitrospirota</taxon>
        <taxon>Nitrospiria</taxon>
        <taxon>Candidatus Troglogloeales</taxon>
        <taxon>Candidatus Manganitrophaceae</taxon>
        <taxon>Candidatus Manganitrophus</taxon>
    </lineage>
</organism>
<dbReference type="AlphaFoldDB" id="A0A7X6DTL8"/>
<dbReference type="PANTHER" id="PTHR11516">
    <property type="entry name" value="PYRUVATE DEHYDROGENASE E1 COMPONENT, ALPHA SUBUNIT BACTERIAL AND ORGANELLAR"/>
    <property type="match status" value="1"/>
</dbReference>
<protein>
    <submittedName>
        <fullName evidence="5">Thiamine pyrophosphate-dependent dehydrogenase E1 component subunit alpha</fullName>
    </submittedName>
</protein>
<comment type="cofactor">
    <cofactor evidence="1">
        <name>thiamine diphosphate</name>
        <dbReference type="ChEBI" id="CHEBI:58937"/>
    </cofactor>
</comment>
<accession>A0A7X6DTL8</accession>
<evidence type="ECO:0000313" key="6">
    <source>
        <dbReference type="Proteomes" id="UP000534783"/>
    </source>
</evidence>
<keyword evidence="3" id="KW-0786">Thiamine pyrophosphate</keyword>
<dbReference type="InterPro" id="IPR050642">
    <property type="entry name" value="PDH_E1_Alpha_Subunit"/>
</dbReference>
<evidence type="ECO:0000256" key="2">
    <source>
        <dbReference type="ARBA" id="ARBA00023002"/>
    </source>
</evidence>
<evidence type="ECO:0000256" key="1">
    <source>
        <dbReference type="ARBA" id="ARBA00001964"/>
    </source>
</evidence>
<sequence>MEGLGGLADPQLFNETLEISKWKQETLLQQLKMMLIIRGAEEKLAEGTVAGKIKCPCHLGIGQEAVAVGVSTNLRSTDRVFGAHRSHSHYLALGGSVEGLFAEVLGRVTGCSKGMGGSMHLYDGARGFMGSVPIVAATIPLAVGAGLAAKMDGRGDVAVGYFGDGAAEEGVLHESLNLASSLNLPVLFVCENNFFASHLHIGLRQPSDSIARFAEAHHIPNEVVDGNDVVAVTGAAARMINRARRGEGPSFLEAVTYRWKGHVGPSDDIDVGVKRNQDLTKWKGRDPVRRLAKAMQEKGFLSAERFSKVQEEVSTFINAAWMKAEQGDFPDQAALLDLVYFRKDEKR</sequence>
<dbReference type="Pfam" id="PF00676">
    <property type="entry name" value="E1_dh"/>
    <property type="match status" value="1"/>
</dbReference>
<feature type="domain" description="Dehydrogenase E1 component" evidence="4">
    <location>
        <begin position="34"/>
        <end position="328"/>
    </location>
</feature>
<dbReference type="SUPFAM" id="SSF52518">
    <property type="entry name" value="Thiamin diphosphate-binding fold (THDP-binding)"/>
    <property type="match status" value="1"/>
</dbReference>
<evidence type="ECO:0000259" key="4">
    <source>
        <dbReference type="Pfam" id="PF00676"/>
    </source>
</evidence>
<keyword evidence="2" id="KW-0560">Oxidoreductase</keyword>
<dbReference type="InterPro" id="IPR029061">
    <property type="entry name" value="THDP-binding"/>
</dbReference>
<dbReference type="PANTHER" id="PTHR11516:SF60">
    <property type="entry name" value="PYRUVATE DEHYDROGENASE E1 COMPONENT SUBUNIT ALPHA"/>
    <property type="match status" value="1"/>
</dbReference>
<dbReference type="CDD" id="cd02000">
    <property type="entry name" value="TPP_E1_PDC_ADC_BCADC"/>
    <property type="match status" value="1"/>
</dbReference>
<comment type="caution">
    <text evidence="5">The sequence shown here is derived from an EMBL/GenBank/DDBJ whole genome shotgun (WGS) entry which is preliminary data.</text>
</comment>
<dbReference type="InterPro" id="IPR001017">
    <property type="entry name" value="DH_E1"/>
</dbReference>
<name>A0A7X6DTL8_9BACT</name>